<accession>A0A7J7GL75</accession>
<dbReference type="EMBL" id="JACBKZ010000010">
    <property type="protein sequence ID" value="KAF5940128.1"/>
    <property type="molecule type" value="Genomic_DNA"/>
</dbReference>
<dbReference type="InterPro" id="IPR024079">
    <property type="entry name" value="MetalloPept_cat_dom_sf"/>
</dbReference>
<feature type="non-terminal residue" evidence="6">
    <location>
        <position position="1"/>
    </location>
</feature>
<organism evidence="6 7">
    <name type="scientific">Camellia sinensis</name>
    <name type="common">Tea plant</name>
    <name type="synonym">Thea sinensis</name>
    <dbReference type="NCBI Taxonomy" id="4442"/>
    <lineage>
        <taxon>Eukaryota</taxon>
        <taxon>Viridiplantae</taxon>
        <taxon>Streptophyta</taxon>
        <taxon>Embryophyta</taxon>
        <taxon>Tracheophyta</taxon>
        <taxon>Spermatophyta</taxon>
        <taxon>Magnoliopsida</taxon>
        <taxon>eudicotyledons</taxon>
        <taxon>Gunneridae</taxon>
        <taxon>Pentapetalae</taxon>
        <taxon>asterids</taxon>
        <taxon>Ericales</taxon>
        <taxon>Theaceae</taxon>
        <taxon>Camellia</taxon>
    </lineage>
</organism>
<evidence type="ECO:0000256" key="1">
    <source>
        <dbReference type="ARBA" id="ARBA00022670"/>
    </source>
</evidence>
<dbReference type="InterPro" id="IPR036365">
    <property type="entry name" value="PGBD-like_sf"/>
</dbReference>
<evidence type="ECO:0000313" key="6">
    <source>
        <dbReference type="EMBL" id="KAF5940128.1"/>
    </source>
</evidence>
<dbReference type="GO" id="GO:0006508">
    <property type="term" value="P:proteolysis"/>
    <property type="evidence" value="ECO:0007669"/>
    <property type="project" value="UniProtKB-KW"/>
</dbReference>
<evidence type="ECO:0000313" key="7">
    <source>
        <dbReference type="Proteomes" id="UP000593564"/>
    </source>
</evidence>
<keyword evidence="1" id="KW-0645">Protease</keyword>
<dbReference type="GO" id="GO:0030574">
    <property type="term" value="P:collagen catabolic process"/>
    <property type="evidence" value="ECO:0007669"/>
    <property type="project" value="TreeGrafter"/>
</dbReference>
<reference evidence="7" key="1">
    <citation type="journal article" date="2020" name="Nat. Commun.">
        <title>Genome assembly of wild tea tree DASZ reveals pedigree and selection history of tea varieties.</title>
        <authorList>
            <person name="Zhang W."/>
            <person name="Zhang Y."/>
            <person name="Qiu H."/>
            <person name="Guo Y."/>
            <person name="Wan H."/>
            <person name="Zhang X."/>
            <person name="Scossa F."/>
            <person name="Alseekh S."/>
            <person name="Zhang Q."/>
            <person name="Wang P."/>
            <person name="Xu L."/>
            <person name="Schmidt M.H."/>
            <person name="Jia X."/>
            <person name="Li D."/>
            <person name="Zhu A."/>
            <person name="Guo F."/>
            <person name="Chen W."/>
            <person name="Ni D."/>
            <person name="Usadel B."/>
            <person name="Fernie A.R."/>
            <person name="Wen W."/>
        </authorList>
    </citation>
    <scope>NUCLEOTIDE SEQUENCE [LARGE SCALE GENOMIC DNA]</scope>
    <source>
        <strain evidence="7">cv. G240</strain>
    </source>
</reference>
<dbReference type="AlphaFoldDB" id="A0A7J7GL75"/>
<dbReference type="PANTHER" id="PTHR10201:SF213">
    <property type="entry name" value="METALLOENDOPROTEINASE 2-MMP-LIKE"/>
    <property type="match status" value="1"/>
</dbReference>
<gene>
    <name evidence="6" type="ORF">HYC85_021295</name>
</gene>
<keyword evidence="2" id="KW-0479">Metal-binding</keyword>
<evidence type="ECO:0000256" key="4">
    <source>
        <dbReference type="ARBA" id="ARBA00022833"/>
    </source>
</evidence>
<name>A0A7J7GL75_CAMSI</name>
<reference evidence="6 7" key="2">
    <citation type="submission" date="2020-07" db="EMBL/GenBank/DDBJ databases">
        <title>Genome assembly of wild tea tree DASZ reveals pedigree and selection history of tea varieties.</title>
        <authorList>
            <person name="Zhang W."/>
        </authorList>
    </citation>
    <scope>NUCLEOTIDE SEQUENCE [LARGE SCALE GENOMIC DNA]</scope>
    <source>
        <strain evidence="7">cv. G240</strain>
        <tissue evidence="6">Leaf</tissue>
    </source>
</reference>
<protein>
    <recommendedName>
        <fullName evidence="5">Peptidase M10 metallopeptidase domain-containing protein</fullName>
    </recommendedName>
</protein>
<comment type="caution">
    <text evidence="6">The sequence shown here is derived from an EMBL/GenBank/DDBJ whole genome shotgun (WGS) entry which is preliminary data.</text>
</comment>
<sequence>QPIVVLSVAFQIDASHGFSWPHGQLTWPHGFPTMQLAATFHGSARICRKYSTAISLSPNGEQSKPFEFLKYFHGTHKGDKKSIKTYKLNYHLSSTGTLDAATLTKMMMPRCSVPDINNGKTSMRSWKKNHVHGSGSSFIHTVAFENWASVTRFTFEEIQTKTWLSSKKKKFKNDVADVKISFQIGDLGDGDGAYDGPHGVLAHSFAPDDGRFILMGRTYSQ</sequence>
<dbReference type="GO" id="GO:0008270">
    <property type="term" value="F:zinc ion binding"/>
    <property type="evidence" value="ECO:0007669"/>
    <property type="project" value="InterPro"/>
</dbReference>
<dbReference type="SUPFAM" id="SSF47090">
    <property type="entry name" value="PGBD-like"/>
    <property type="match status" value="1"/>
</dbReference>
<dbReference type="Proteomes" id="UP000593564">
    <property type="component" value="Unassembled WGS sequence"/>
</dbReference>
<proteinExistence type="predicted"/>
<evidence type="ECO:0000256" key="2">
    <source>
        <dbReference type="ARBA" id="ARBA00022723"/>
    </source>
</evidence>
<keyword evidence="7" id="KW-1185">Reference proteome</keyword>
<feature type="domain" description="Peptidase M10 metallopeptidase" evidence="5">
    <location>
        <begin position="142"/>
        <end position="209"/>
    </location>
</feature>
<dbReference type="InterPro" id="IPR001818">
    <property type="entry name" value="Pept_M10_metallopeptidase"/>
</dbReference>
<dbReference type="GO" id="GO:0031012">
    <property type="term" value="C:extracellular matrix"/>
    <property type="evidence" value="ECO:0007669"/>
    <property type="project" value="InterPro"/>
</dbReference>
<dbReference type="Gene3D" id="3.40.390.10">
    <property type="entry name" value="Collagenase (Catalytic Domain)"/>
    <property type="match status" value="1"/>
</dbReference>
<keyword evidence="4" id="KW-0862">Zinc</keyword>
<dbReference type="Pfam" id="PF00413">
    <property type="entry name" value="Peptidase_M10"/>
    <property type="match status" value="1"/>
</dbReference>
<dbReference type="GO" id="GO:0030198">
    <property type="term" value="P:extracellular matrix organization"/>
    <property type="evidence" value="ECO:0007669"/>
    <property type="project" value="TreeGrafter"/>
</dbReference>
<keyword evidence="3" id="KW-0378">Hydrolase</keyword>
<dbReference type="PANTHER" id="PTHR10201">
    <property type="entry name" value="MATRIX METALLOPROTEINASE"/>
    <property type="match status" value="1"/>
</dbReference>
<evidence type="ECO:0000256" key="3">
    <source>
        <dbReference type="ARBA" id="ARBA00022801"/>
    </source>
</evidence>
<evidence type="ECO:0000259" key="5">
    <source>
        <dbReference type="Pfam" id="PF00413"/>
    </source>
</evidence>
<dbReference type="SUPFAM" id="SSF55486">
    <property type="entry name" value="Metalloproteases ('zincins'), catalytic domain"/>
    <property type="match status" value="1"/>
</dbReference>
<dbReference type="GO" id="GO:0004222">
    <property type="term" value="F:metalloendopeptidase activity"/>
    <property type="evidence" value="ECO:0007669"/>
    <property type="project" value="InterPro"/>
</dbReference>